<evidence type="ECO:0000256" key="7">
    <source>
        <dbReference type="ARBA" id="ARBA00022771"/>
    </source>
</evidence>
<dbReference type="GO" id="GO:0006355">
    <property type="term" value="P:regulation of DNA-templated transcription"/>
    <property type="evidence" value="ECO:0007669"/>
    <property type="project" value="InterPro"/>
</dbReference>
<keyword evidence="12 14" id="KW-0539">Nucleus</keyword>
<evidence type="ECO:0000313" key="16">
    <source>
        <dbReference type="EMBL" id="BEI87633.1"/>
    </source>
</evidence>
<dbReference type="AlphaFoldDB" id="A0AA48IHV3"/>
<dbReference type="EMBL" id="AP028212">
    <property type="protein sequence ID" value="BEI87633.1"/>
    <property type="molecule type" value="Genomic_DNA"/>
</dbReference>
<keyword evidence="5 14" id="KW-0479">Metal-binding</keyword>
<gene>
    <name evidence="16" type="primary">TFB4</name>
    <name evidence="16" type="ORF">CcaverHIS019_0103510</name>
</gene>
<evidence type="ECO:0000313" key="17">
    <source>
        <dbReference type="Proteomes" id="UP001233271"/>
    </source>
</evidence>
<sequence>MPQVATTAHTRPWPTSTPPALLIAVVDLHPLAWSLLSNLRPVPSSPGGPEKEKAPIAPLTLAEFATNLMVFLNAHLASRWGNEVAVYSATAGKAVLLYPQPDEEPSRLRPNFYRPFQLLDTRFQEQLKAVFSAEQQRLEEADGKGLNDPPALVSALTKALCYISRRRPPETHPTGMAIADEGKSSNPELPESRILVLNATPGGAEDAAALNGKTAKASGGSGGQRGYVGLMNCVFAAQKAKIPIDVLTLPPESTKTAPPIFLQQAAHLTGGIYWRWNGRGGILQYLHSLYLPPHSLRKRPFTQPPQDAVDFRAVCFCHQDVVDIGFVCSVCLSIFCQPKPVCQMCKTKFPRSAWATLKELAANVEPIPLPNTVVAPRQRRERPPTNGASTLNGPPPGTEVIEIL</sequence>
<evidence type="ECO:0000256" key="2">
    <source>
        <dbReference type="ARBA" id="ARBA00004123"/>
    </source>
</evidence>
<feature type="region of interest" description="Disordered" evidence="15">
    <location>
        <begin position="376"/>
        <end position="397"/>
    </location>
</feature>
<reference evidence="16" key="1">
    <citation type="journal article" date="2023" name="BMC Genomics">
        <title>Chromosome-level genome assemblies of Cutaneotrichosporon spp. (Trichosporonales, Basidiomycota) reveal imbalanced evolution between nucleotide sequences and chromosome synteny.</title>
        <authorList>
            <person name="Kobayashi Y."/>
            <person name="Kayamori A."/>
            <person name="Aoki K."/>
            <person name="Shiwa Y."/>
            <person name="Matsutani M."/>
            <person name="Fujita N."/>
            <person name="Sugita T."/>
            <person name="Iwasaki W."/>
            <person name="Tanaka N."/>
            <person name="Takashima M."/>
        </authorList>
    </citation>
    <scope>NUCLEOTIDE SEQUENCE</scope>
    <source>
        <strain evidence="16">HIS019</strain>
    </source>
</reference>
<dbReference type="PANTHER" id="PTHR12831:SF0">
    <property type="entry name" value="GENERAL TRANSCRIPTION FACTOR IIH SUBUNIT 3"/>
    <property type="match status" value="1"/>
</dbReference>
<keyword evidence="6 14" id="KW-0227">DNA damage</keyword>
<proteinExistence type="inferred from homology"/>
<evidence type="ECO:0000256" key="4">
    <source>
        <dbReference type="ARBA" id="ARBA00021280"/>
    </source>
</evidence>
<organism evidence="16 17">
    <name type="scientific">Cutaneotrichosporon cavernicola</name>
    <dbReference type="NCBI Taxonomy" id="279322"/>
    <lineage>
        <taxon>Eukaryota</taxon>
        <taxon>Fungi</taxon>
        <taxon>Dikarya</taxon>
        <taxon>Basidiomycota</taxon>
        <taxon>Agaricomycotina</taxon>
        <taxon>Tremellomycetes</taxon>
        <taxon>Trichosporonales</taxon>
        <taxon>Trichosporonaceae</taxon>
        <taxon>Cutaneotrichosporon</taxon>
    </lineage>
</organism>
<dbReference type="InterPro" id="IPR036465">
    <property type="entry name" value="vWFA_dom_sf"/>
</dbReference>
<evidence type="ECO:0000256" key="8">
    <source>
        <dbReference type="ARBA" id="ARBA00022833"/>
    </source>
</evidence>
<evidence type="ECO:0000256" key="11">
    <source>
        <dbReference type="ARBA" id="ARBA00023204"/>
    </source>
</evidence>
<dbReference type="Pfam" id="PF03850">
    <property type="entry name" value="Tfb4"/>
    <property type="match status" value="1"/>
</dbReference>
<dbReference type="Gene3D" id="3.40.50.410">
    <property type="entry name" value="von Willebrand factor, type A domain"/>
    <property type="match status" value="1"/>
</dbReference>
<keyword evidence="7 14" id="KW-0863">Zinc-finger</keyword>
<keyword evidence="17" id="KW-1185">Reference proteome</keyword>
<dbReference type="GO" id="GO:0008270">
    <property type="term" value="F:zinc ion binding"/>
    <property type="evidence" value="ECO:0007669"/>
    <property type="project" value="UniProtKB-KW"/>
</dbReference>
<dbReference type="GeneID" id="85491504"/>
<dbReference type="GO" id="GO:0000439">
    <property type="term" value="C:transcription factor TFIIH core complex"/>
    <property type="evidence" value="ECO:0007669"/>
    <property type="project" value="UniProtKB-UniRule"/>
</dbReference>
<keyword evidence="8 14" id="KW-0862">Zinc</keyword>
<comment type="function">
    <text evidence="1 14">Component of the general transcription and DNA repair factor IIH (TFIIH) core complex, which is involved in general and transcription-coupled nucleotide excision repair (NER) of damaged DNA and, when complexed to TFIIK, in RNA transcription by RNA polymerase II. In NER, TFIIH acts by opening DNA around the lesion to allow the excision of the damaged oligonucleotide and its replacement by a new DNA fragment. In transcription, TFIIH has an essential role in transcription initiation. When the pre-initiation complex (PIC) has been established, TFIIH is required for promoter opening and promoter escape. Phosphorylation of the C-terminal tail (CTD) of the largest subunit of RNA polymerase II by the kinase module TFIIK controls the initiation of transcription.</text>
</comment>
<keyword evidence="11 14" id="KW-0234">DNA repair</keyword>
<evidence type="ECO:0000256" key="13">
    <source>
        <dbReference type="ARBA" id="ARBA00033341"/>
    </source>
</evidence>
<evidence type="ECO:0000256" key="3">
    <source>
        <dbReference type="ARBA" id="ARBA00005273"/>
    </source>
</evidence>
<evidence type="ECO:0000256" key="15">
    <source>
        <dbReference type="SAM" id="MobiDB-lite"/>
    </source>
</evidence>
<keyword evidence="9 14" id="KW-0805">Transcription regulation</keyword>
<comment type="subcellular location">
    <subcellularLocation>
        <location evidence="2 14">Nucleus</location>
    </subcellularLocation>
</comment>
<keyword evidence="10 14" id="KW-0804">Transcription</keyword>
<comment type="similarity">
    <text evidence="3 14">Belongs to the TFB4 family.</text>
</comment>
<evidence type="ECO:0000256" key="14">
    <source>
        <dbReference type="RuleBase" id="RU368090"/>
    </source>
</evidence>
<evidence type="ECO:0000256" key="5">
    <source>
        <dbReference type="ARBA" id="ARBA00022723"/>
    </source>
</evidence>
<evidence type="ECO:0000256" key="9">
    <source>
        <dbReference type="ARBA" id="ARBA00023015"/>
    </source>
</evidence>
<evidence type="ECO:0000256" key="12">
    <source>
        <dbReference type="ARBA" id="ARBA00023242"/>
    </source>
</evidence>
<dbReference type="InterPro" id="IPR004600">
    <property type="entry name" value="TFIIH_Tfb4/GTF2H3"/>
</dbReference>
<dbReference type="KEGG" id="ccac:CcaHIS019_0103510"/>
<evidence type="ECO:0000256" key="6">
    <source>
        <dbReference type="ARBA" id="ARBA00022763"/>
    </source>
</evidence>
<protein>
    <recommendedName>
        <fullName evidence="4 14">General transcription and DNA repair factor IIH subunit TFB4</fullName>
        <shortName evidence="14">TFIIH subunit TFB4</shortName>
    </recommendedName>
    <alternativeName>
        <fullName evidence="13 14">RNA polymerase II transcription factor B subunit 4</fullName>
    </alternativeName>
</protein>
<dbReference type="GO" id="GO:0006289">
    <property type="term" value="P:nucleotide-excision repair"/>
    <property type="evidence" value="ECO:0007669"/>
    <property type="project" value="UniProtKB-UniRule"/>
</dbReference>
<comment type="subunit">
    <text evidence="14">Component of the 7-subunit TFIIH core complex composed of XPB/SSL2, XPD/RAD3, SSL1, TFB1, TFB2, TFB4 and TFB5, which is active in NER. The core complex associates with the 3-subunit CTD-kinase module TFIIK composed of CCL1, KIN28 and TFB3 to form the 10-subunit holoenzyme (holo-TFIIH) active in transcription.</text>
</comment>
<dbReference type="GO" id="GO:0005675">
    <property type="term" value="C:transcription factor TFIIH holo complex"/>
    <property type="evidence" value="ECO:0007669"/>
    <property type="project" value="UniProtKB-UniRule"/>
</dbReference>
<evidence type="ECO:0000256" key="1">
    <source>
        <dbReference type="ARBA" id="ARBA00002817"/>
    </source>
</evidence>
<evidence type="ECO:0000256" key="10">
    <source>
        <dbReference type="ARBA" id="ARBA00023163"/>
    </source>
</evidence>
<accession>A0AA48IHV3</accession>
<dbReference type="Proteomes" id="UP001233271">
    <property type="component" value="Chromosome 1"/>
</dbReference>
<dbReference type="PANTHER" id="PTHR12831">
    <property type="entry name" value="TRANSCRIPTION INITIATION FACTOR IIH TFIIH , POLYPEPTIDE 3-RELATED"/>
    <property type="match status" value="1"/>
</dbReference>
<name>A0AA48IHV3_9TREE</name>
<dbReference type="RefSeq" id="XP_060452899.1">
    <property type="nucleotide sequence ID" value="XM_060599356.1"/>
</dbReference>